<feature type="compositionally biased region" description="Low complexity" evidence="1">
    <location>
        <begin position="111"/>
        <end position="123"/>
    </location>
</feature>
<evidence type="ECO:0000313" key="2">
    <source>
        <dbReference type="EMBL" id="RXH83760.1"/>
    </source>
</evidence>
<organism evidence="2 3">
    <name type="scientific">Malus domestica</name>
    <name type="common">Apple</name>
    <name type="synonym">Pyrus malus</name>
    <dbReference type="NCBI Taxonomy" id="3750"/>
    <lineage>
        <taxon>Eukaryota</taxon>
        <taxon>Viridiplantae</taxon>
        <taxon>Streptophyta</taxon>
        <taxon>Embryophyta</taxon>
        <taxon>Tracheophyta</taxon>
        <taxon>Spermatophyta</taxon>
        <taxon>Magnoliopsida</taxon>
        <taxon>eudicotyledons</taxon>
        <taxon>Gunneridae</taxon>
        <taxon>Pentapetalae</taxon>
        <taxon>rosids</taxon>
        <taxon>fabids</taxon>
        <taxon>Rosales</taxon>
        <taxon>Rosaceae</taxon>
        <taxon>Amygdaloideae</taxon>
        <taxon>Maleae</taxon>
        <taxon>Malus</taxon>
    </lineage>
</organism>
<evidence type="ECO:0000313" key="3">
    <source>
        <dbReference type="Proteomes" id="UP000290289"/>
    </source>
</evidence>
<sequence length="222" mass="25026">MILVSFGMQTRRDRTGRNGEGAKMLSDGKKKEEEGDEEVIILCSTDVERVVSGGVRRNENSPKIRPVEQRVPPVLGASNVGRNASSHFVMSRPTYQTFLANHPKNVRIRKTSSLTSSSSSSSLRPARRQLHPGRPHLHPAPYLFLSSSAPSSSRNRSAPRVLQGQHSPRQALPQARSQRILQGRAPDSDRVRRDGFCRVLRQADLHPHQQYHRWICLGIYWI</sequence>
<feature type="compositionally biased region" description="Basic residues" evidence="1">
    <location>
        <begin position="125"/>
        <end position="137"/>
    </location>
</feature>
<keyword evidence="3" id="KW-1185">Reference proteome</keyword>
<feature type="region of interest" description="Disordered" evidence="1">
    <location>
        <begin position="1"/>
        <end position="31"/>
    </location>
</feature>
<feature type="compositionally biased region" description="Low complexity" evidence="1">
    <location>
        <begin position="146"/>
        <end position="160"/>
    </location>
</feature>
<comment type="caution">
    <text evidence="2">The sequence shown here is derived from an EMBL/GenBank/DDBJ whole genome shotgun (WGS) entry which is preliminary data.</text>
</comment>
<dbReference type="Proteomes" id="UP000290289">
    <property type="component" value="Chromosome 11"/>
</dbReference>
<proteinExistence type="predicted"/>
<feature type="region of interest" description="Disordered" evidence="1">
    <location>
        <begin position="101"/>
        <end position="189"/>
    </location>
</feature>
<evidence type="ECO:0000256" key="1">
    <source>
        <dbReference type="SAM" id="MobiDB-lite"/>
    </source>
</evidence>
<protein>
    <submittedName>
        <fullName evidence="2">Uncharacterized protein</fullName>
    </submittedName>
</protein>
<dbReference type="AlphaFoldDB" id="A0A498IKQ0"/>
<dbReference type="EMBL" id="RDQH01000337">
    <property type="protein sequence ID" value="RXH83760.1"/>
    <property type="molecule type" value="Genomic_DNA"/>
</dbReference>
<reference evidence="2 3" key="1">
    <citation type="submission" date="2018-10" db="EMBL/GenBank/DDBJ databases">
        <title>A high-quality apple genome assembly.</title>
        <authorList>
            <person name="Hu J."/>
        </authorList>
    </citation>
    <scope>NUCLEOTIDE SEQUENCE [LARGE SCALE GENOMIC DNA]</scope>
    <source>
        <strain evidence="3">cv. HFTH1</strain>
        <tissue evidence="2">Young leaf</tissue>
    </source>
</reference>
<gene>
    <name evidence="2" type="ORF">DVH24_006013</name>
</gene>
<accession>A0A498IKQ0</accession>
<name>A0A498IKQ0_MALDO</name>